<evidence type="ECO:0000313" key="2">
    <source>
        <dbReference type="Proteomes" id="UP000031390"/>
    </source>
</evidence>
<dbReference type="EMBL" id="JUFZ01000045">
    <property type="protein sequence ID" value="KIC08102.1"/>
    <property type="molecule type" value="Genomic_DNA"/>
</dbReference>
<dbReference type="AlphaFoldDB" id="A0A0C1H1V3"/>
<proteinExistence type="predicted"/>
<dbReference type="Proteomes" id="UP000031390">
    <property type="component" value="Unassembled WGS sequence"/>
</dbReference>
<comment type="caution">
    <text evidence="1">The sequence shown here is derived from an EMBL/GenBank/DDBJ whole genome shotgun (WGS) entry which is preliminary data.</text>
</comment>
<reference evidence="1 2" key="1">
    <citation type="submission" date="2014-12" db="EMBL/GenBank/DDBJ databases">
        <title>Genome sequence of Morococcus cerebrosus.</title>
        <authorList>
            <person name="Shin S.-K."/>
            <person name="Yi H."/>
        </authorList>
    </citation>
    <scope>NUCLEOTIDE SEQUENCE [LARGE SCALE GENOMIC DNA]</scope>
    <source>
        <strain evidence="1 2">CIP 81.93</strain>
    </source>
</reference>
<organism evidence="1 2">
    <name type="scientific">Morococcus cerebrosus</name>
    <dbReference type="NCBI Taxonomy" id="1056807"/>
    <lineage>
        <taxon>Bacteria</taxon>
        <taxon>Pseudomonadati</taxon>
        <taxon>Pseudomonadota</taxon>
        <taxon>Betaproteobacteria</taxon>
        <taxon>Neisseriales</taxon>
        <taxon>Neisseriaceae</taxon>
        <taxon>Morococcus</taxon>
    </lineage>
</organism>
<sequence>MRHLYDKIFEKKGRLKTKRGFQTAFVLYAGYAGLNENGTIFLLPGSSKTENHGRLFVFIESITCFRRL</sequence>
<gene>
    <name evidence="1" type="ORF">MCC93_12470</name>
</gene>
<evidence type="ECO:0000313" key="1">
    <source>
        <dbReference type="EMBL" id="KIC08102.1"/>
    </source>
</evidence>
<accession>A0A0C1H1V3</accession>
<protein>
    <submittedName>
        <fullName evidence="1">Uncharacterized protein</fullName>
    </submittedName>
</protein>
<name>A0A0C1H1V3_9NEIS</name>